<dbReference type="InterPro" id="IPR017871">
    <property type="entry name" value="ABC_transporter-like_CS"/>
</dbReference>
<organism evidence="5 6">
    <name type="scientific">Algoriphagus pacificus</name>
    <dbReference type="NCBI Taxonomy" id="2811234"/>
    <lineage>
        <taxon>Bacteria</taxon>
        <taxon>Pseudomonadati</taxon>
        <taxon>Bacteroidota</taxon>
        <taxon>Cytophagia</taxon>
        <taxon>Cytophagales</taxon>
        <taxon>Cyclobacteriaceae</taxon>
        <taxon>Algoriphagus</taxon>
    </lineage>
</organism>
<keyword evidence="2 5" id="KW-0067">ATP-binding</keyword>
<name>A0ABS3CCP1_9BACT</name>
<dbReference type="Proteomes" id="UP000664480">
    <property type="component" value="Unassembled WGS sequence"/>
</dbReference>
<proteinExistence type="predicted"/>
<dbReference type="SUPFAM" id="SSF52540">
    <property type="entry name" value="P-loop containing nucleoside triphosphate hydrolases"/>
    <property type="match status" value="2"/>
</dbReference>
<evidence type="ECO:0000313" key="6">
    <source>
        <dbReference type="Proteomes" id="UP000664480"/>
    </source>
</evidence>
<keyword evidence="6" id="KW-1185">Reference proteome</keyword>
<feature type="coiled-coil region" evidence="3">
    <location>
        <begin position="574"/>
        <end position="625"/>
    </location>
</feature>
<keyword evidence="1" id="KW-0547">Nucleotide-binding</keyword>
<dbReference type="InterPro" id="IPR032781">
    <property type="entry name" value="ABC_tran_Xtn"/>
</dbReference>
<dbReference type="Gene3D" id="3.40.50.300">
    <property type="entry name" value="P-loop containing nucleotide triphosphate hydrolases"/>
    <property type="match status" value="2"/>
</dbReference>
<evidence type="ECO:0000313" key="5">
    <source>
        <dbReference type="EMBL" id="MBN7814868.1"/>
    </source>
</evidence>
<evidence type="ECO:0000256" key="2">
    <source>
        <dbReference type="ARBA" id="ARBA00022840"/>
    </source>
</evidence>
<dbReference type="PROSITE" id="PS50893">
    <property type="entry name" value="ABC_TRANSPORTER_2"/>
    <property type="match status" value="2"/>
</dbReference>
<dbReference type="PANTHER" id="PTHR42855:SF1">
    <property type="entry name" value="ABC TRANSPORTER DOMAIN-CONTAINING PROTEIN"/>
    <property type="match status" value="1"/>
</dbReference>
<keyword evidence="3" id="KW-0175">Coiled coil</keyword>
<dbReference type="InterPro" id="IPR003439">
    <property type="entry name" value="ABC_transporter-like_ATP-bd"/>
</dbReference>
<dbReference type="SMART" id="SM00382">
    <property type="entry name" value="AAA"/>
    <property type="match status" value="2"/>
</dbReference>
<dbReference type="InterPro" id="IPR037118">
    <property type="entry name" value="Val-tRNA_synth_C_sf"/>
</dbReference>
<feature type="domain" description="ABC transporter" evidence="4">
    <location>
        <begin position="318"/>
        <end position="535"/>
    </location>
</feature>
<dbReference type="PANTHER" id="PTHR42855">
    <property type="entry name" value="ABC TRANSPORTER ATP-BINDING SUBUNIT"/>
    <property type="match status" value="1"/>
</dbReference>
<feature type="domain" description="ABC transporter" evidence="4">
    <location>
        <begin position="4"/>
        <end position="253"/>
    </location>
</feature>
<protein>
    <submittedName>
        <fullName evidence="5">ABC-F family ATP-binding cassette domain-containing protein</fullName>
    </submittedName>
</protein>
<evidence type="ECO:0000256" key="1">
    <source>
        <dbReference type="ARBA" id="ARBA00022741"/>
    </source>
</evidence>
<reference evidence="5 6" key="1">
    <citation type="submission" date="2021-03" db="EMBL/GenBank/DDBJ databases">
        <title>novel species isolated from a fishpond in China.</title>
        <authorList>
            <person name="Lu H."/>
            <person name="Cai Z."/>
        </authorList>
    </citation>
    <scope>NUCLEOTIDE SEQUENCE [LARGE SCALE GENOMIC DNA]</scope>
    <source>
        <strain evidence="5 6">YJ13C</strain>
    </source>
</reference>
<dbReference type="CDD" id="cd03221">
    <property type="entry name" value="ABCF_EF-3"/>
    <property type="match status" value="2"/>
</dbReference>
<accession>A0ABS3CCP1</accession>
<dbReference type="Pfam" id="PF16326">
    <property type="entry name" value="ABC_tran_CTD"/>
    <property type="match status" value="1"/>
</dbReference>
<dbReference type="GO" id="GO:0005524">
    <property type="term" value="F:ATP binding"/>
    <property type="evidence" value="ECO:0007669"/>
    <property type="project" value="UniProtKB-KW"/>
</dbReference>
<dbReference type="PROSITE" id="PS00211">
    <property type="entry name" value="ABC_TRANSPORTER_1"/>
    <property type="match status" value="2"/>
</dbReference>
<comment type="caution">
    <text evidence="5">The sequence shown here is derived from an EMBL/GenBank/DDBJ whole genome shotgun (WGS) entry which is preliminary data.</text>
</comment>
<gene>
    <name evidence="5" type="ORF">J0A69_05475</name>
</gene>
<dbReference type="InterPro" id="IPR003593">
    <property type="entry name" value="AAA+_ATPase"/>
</dbReference>
<dbReference type="Pfam" id="PF12848">
    <property type="entry name" value="ABC_tran_Xtn"/>
    <property type="match status" value="1"/>
</dbReference>
<dbReference type="InterPro" id="IPR027417">
    <property type="entry name" value="P-loop_NTPase"/>
</dbReference>
<sequence length="636" mass="72506">MNYLSVENLSKAFGERKLFSNISFGISQGQKIALVGINGAGKSTLMKIIMGLEIPDTGQVGINQQVKVAYVHQNPVFEGTMSIYQTIFDQSNSEILKVIEDYHKAMLEAERGIDNSDKMAVLFEKMDAFQAWDFEYQVKEVLGKLGLHDTELPVGTLSGGQRKRVALAKAILEKPDLLLLDEPTNHLDLETIEWLEDYLAKANLALFMVTHDRYFLEKVTNEILELDQGKVHRYMGNYGYFLDKKAERMEIEDIELEKAKSLYKKELDWIRRQPKARSTKAKYRVDAFEETKEKASQKREERDIQLTVTTQRLGNKIIEIEKMQKSFGDKAIVNDFSYTFRKKDRVGIVGPNGAGKTTFLNMITGQLAPDAGKISIGQTTAFGYYRQEESSFDEEKRLIDIVKDVAEVVNIAGGATITVSQFLTQFGFPPKQQHTPIAKLSGGERRRLQLLMVLIKNPNFLILDEPTNDLDLMTLNTLEEFLDSFPGCLIIVSHDRYFMDRLVEHLFVFEGEGEIKDFPGNYTDFREWEKENKNLDSRTKIQEPENKVADTKVEASTPLNQTKAKASYKQKQEFKEVNASIAKLEKEKSSITDKIAAGIDDHEELIKQSNRIAEIDAQLEELELTWLELSELEGIE</sequence>
<dbReference type="InterPro" id="IPR051309">
    <property type="entry name" value="ABCF_ATPase"/>
</dbReference>
<dbReference type="EMBL" id="JAFKCU010000001">
    <property type="protein sequence ID" value="MBN7814868.1"/>
    <property type="molecule type" value="Genomic_DNA"/>
</dbReference>
<dbReference type="Pfam" id="PF00005">
    <property type="entry name" value="ABC_tran"/>
    <property type="match status" value="2"/>
</dbReference>
<dbReference type="InterPro" id="IPR032524">
    <property type="entry name" value="ABC_tran_C"/>
</dbReference>
<evidence type="ECO:0000259" key="4">
    <source>
        <dbReference type="PROSITE" id="PS50893"/>
    </source>
</evidence>
<evidence type="ECO:0000256" key="3">
    <source>
        <dbReference type="SAM" id="Coils"/>
    </source>
</evidence>
<dbReference type="Gene3D" id="1.10.287.380">
    <property type="entry name" value="Valyl-tRNA synthetase, C-terminal domain"/>
    <property type="match status" value="1"/>
</dbReference>
<dbReference type="RefSeq" id="WP_206585490.1">
    <property type="nucleotide sequence ID" value="NZ_JAFKCU010000001.1"/>
</dbReference>